<comment type="caution">
    <text evidence="1">The sequence shown here is derived from an EMBL/GenBank/DDBJ whole genome shotgun (WGS) entry which is preliminary data.</text>
</comment>
<proteinExistence type="predicted"/>
<evidence type="ECO:0000313" key="1">
    <source>
        <dbReference type="EMBL" id="EHM50261.1"/>
    </source>
</evidence>
<reference evidence="1 2" key="1">
    <citation type="submission" date="2011-08" db="EMBL/GenBank/DDBJ databases">
        <authorList>
            <person name="Weinstock G."/>
            <person name="Sodergren E."/>
            <person name="Clifton S."/>
            <person name="Fulton L."/>
            <person name="Fulton B."/>
            <person name="Courtney L."/>
            <person name="Fronick C."/>
            <person name="Harrison M."/>
            <person name="Strong C."/>
            <person name="Farmer C."/>
            <person name="Delahaunty K."/>
            <person name="Markovic C."/>
            <person name="Hall O."/>
            <person name="Minx P."/>
            <person name="Tomlinson C."/>
            <person name="Mitreva M."/>
            <person name="Hou S."/>
            <person name="Chen J."/>
            <person name="Wollam A."/>
            <person name="Pepin K.H."/>
            <person name="Johnson M."/>
            <person name="Bhonagiri V."/>
            <person name="Zhang X."/>
            <person name="Suruliraj S."/>
            <person name="Warren W."/>
            <person name="Chinwalla A."/>
            <person name="Mardis E.R."/>
            <person name="Wilson R.K."/>
        </authorList>
    </citation>
    <scope>NUCLEOTIDE SEQUENCE [LARGE SCALE GENOMIC DNA]</scope>
    <source>
        <strain evidence="1 2">F0432</strain>
    </source>
</reference>
<protein>
    <submittedName>
        <fullName evidence="1">Uncharacterized protein</fullName>
    </submittedName>
</protein>
<name>G9ZJB9_9GAMM</name>
<gene>
    <name evidence="1" type="ORF">HMPREF9080_02889</name>
</gene>
<evidence type="ECO:0000313" key="2">
    <source>
        <dbReference type="Proteomes" id="UP000004750"/>
    </source>
</evidence>
<dbReference type="EMBL" id="AGCM01000184">
    <property type="protein sequence ID" value="EHM50261.1"/>
    <property type="molecule type" value="Genomic_DNA"/>
</dbReference>
<dbReference type="Proteomes" id="UP000004750">
    <property type="component" value="Unassembled WGS sequence"/>
</dbReference>
<dbReference type="STRING" id="797473.HMPREF9080_02889"/>
<dbReference type="AlphaFoldDB" id="G9ZJB9"/>
<organism evidence="1 2">
    <name type="scientific">Cardiobacterium valvarum F0432</name>
    <dbReference type="NCBI Taxonomy" id="797473"/>
    <lineage>
        <taxon>Bacteria</taxon>
        <taxon>Pseudomonadati</taxon>
        <taxon>Pseudomonadota</taxon>
        <taxon>Gammaproteobacteria</taxon>
        <taxon>Cardiobacteriales</taxon>
        <taxon>Cardiobacteriaceae</taxon>
        <taxon>Cardiobacterium</taxon>
    </lineage>
</organism>
<dbReference type="HOGENOM" id="CLU_2988176_0_0_6"/>
<accession>G9ZJB9</accession>
<sequence>MKSPTPIQRLDALCRHGVRLHLEASAALISFQQKQGRKASHLTPPARPALLIHNLCG</sequence>